<feature type="region of interest" description="Disordered" evidence="7">
    <location>
        <begin position="1447"/>
        <end position="1504"/>
    </location>
</feature>
<dbReference type="InterPro" id="IPR006652">
    <property type="entry name" value="Kelch_1"/>
</dbReference>
<gene>
    <name evidence="8" type="primary">KEL2</name>
    <name evidence="8" type="ORF">HETSPECPRED_001867</name>
</gene>
<keyword evidence="9" id="KW-1185">Reference proteome</keyword>
<proteinExistence type="predicted"/>
<feature type="compositionally biased region" description="Basic and acidic residues" evidence="7">
    <location>
        <begin position="734"/>
        <end position="768"/>
    </location>
</feature>
<dbReference type="Pfam" id="PF24681">
    <property type="entry name" value="Kelch_KLHDC2_KLHL20_DRC7"/>
    <property type="match status" value="1"/>
</dbReference>
<feature type="compositionally biased region" description="Basic and acidic residues" evidence="7">
    <location>
        <begin position="619"/>
        <end position="629"/>
    </location>
</feature>
<name>A0A8H3J2W2_9LECA</name>
<evidence type="ECO:0000256" key="4">
    <source>
        <dbReference type="ARBA" id="ARBA00022737"/>
    </source>
</evidence>
<organism evidence="8 9">
    <name type="scientific">Heterodermia speciosa</name>
    <dbReference type="NCBI Taxonomy" id="116794"/>
    <lineage>
        <taxon>Eukaryota</taxon>
        <taxon>Fungi</taxon>
        <taxon>Dikarya</taxon>
        <taxon>Ascomycota</taxon>
        <taxon>Pezizomycotina</taxon>
        <taxon>Lecanoromycetes</taxon>
        <taxon>OSLEUM clade</taxon>
        <taxon>Lecanoromycetidae</taxon>
        <taxon>Caliciales</taxon>
        <taxon>Physciaceae</taxon>
        <taxon>Heterodermia</taxon>
    </lineage>
</organism>
<comment type="subcellular location">
    <subcellularLocation>
        <location evidence="1">Cytoplasm</location>
    </subcellularLocation>
</comment>
<evidence type="ECO:0000313" key="9">
    <source>
        <dbReference type="Proteomes" id="UP000664521"/>
    </source>
</evidence>
<dbReference type="PANTHER" id="PTHR23244">
    <property type="entry name" value="KELCH REPEAT DOMAIN"/>
    <property type="match status" value="1"/>
</dbReference>
<evidence type="ECO:0000256" key="2">
    <source>
        <dbReference type="ARBA" id="ARBA00022441"/>
    </source>
</evidence>
<reference evidence="8" key="1">
    <citation type="submission" date="2021-03" db="EMBL/GenBank/DDBJ databases">
        <authorList>
            <person name="Tagirdzhanova G."/>
        </authorList>
    </citation>
    <scope>NUCLEOTIDE SEQUENCE</scope>
</reference>
<evidence type="ECO:0000256" key="6">
    <source>
        <dbReference type="SAM" id="Coils"/>
    </source>
</evidence>
<feature type="compositionally biased region" description="Low complexity" evidence="7">
    <location>
        <begin position="592"/>
        <end position="602"/>
    </location>
</feature>
<feature type="compositionally biased region" description="Polar residues" evidence="7">
    <location>
        <begin position="48"/>
        <end position="80"/>
    </location>
</feature>
<dbReference type="GO" id="GO:0061245">
    <property type="term" value="P:establishment or maintenance of bipolar cell polarity"/>
    <property type="evidence" value="ECO:0007669"/>
    <property type="project" value="TreeGrafter"/>
</dbReference>
<dbReference type="GO" id="GO:0051285">
    <property type="term" value="C:cell cortex of cell tip"/>
    <property type="evidence" value="ECO:0007669"/>
    <property type="project" value="TreeGrafter"/>
</dbReference>
<evidence type="ECO:0000256" key="1">
    <source>
        <dbReference type="ARBA" id="ARBA00004496"/>
    </source>
</evidence>
<feature type="compositionally biased region" description="Basic and acidic residues" evidence="7">
    <location>
        <begin position="1315"/>
        <end position="1334"/>
    </location>
</feature>
<dbReference type="Proteomes" id="UP000664521">
    <property type="component" value="Unassembled WGS sequence"/>
</dbReference>
<dbReference type="InterPro" id="IPR015915">
    <property type="entry name" value="Kelch-typ_b-propeller"/>
</dbReference>
<keyword evidence="4" id="KW-0677">Repeat</keyword>
<feature type="compositionally biased region" description="Polar residues" evidence="7">
    <location>
        <begin position="1477"/>
        <end position="1503"/>
    </location>
</feature>
<dbReference type="EMBL" id="CAJPDS010000136">
    <property type="protein sequence ID" value="CAF9939717.1"/>
    <property type="molecule type" value="Genomic_DNA"/>
</dbReference>
<accession>A0A8H3J2W2</accession>
<protein>
    <submittedName>
        <fullName evidence="8">Negative regulator of mitotic exit</fullName>
    </submittedName>
</protein>
<dbReference type="Gene3D" id="2.120.10.80">
    <property type="entry name" value="Kelch-type beta propeller"/>
    <property type="match status" value="1"/>
</dbReference>
<dbReference type="PANTHER" id="PTHR23244:SF456">
    <property type="entry name" value="MULTIPLE EPIDERMAL GROWTH FACTOR-LIKE DOMAINS PROTEIN 8"/>
    <property type="match status" value="1"/>
</dbReference>
<feature type="compositionally biased region" description="Polar residues" evidence="7">
    <location>
        <begin position="461"/>
        <end position="470"/>
    </location>
</feature>
<feature type="region of interest" description="Disordered" evidence="7">
    <location>
        <begin position="1315"/>
        <end position="1342"/>
    </location>
</feature>
<dbReference type="SMART" id="SM00612">
    <property type="entry name" value="Kelch"/>
    <property type="match status" value="2"/>
</dbReference>
<feature type="compositionally biased region" description="Pro residues" evidence="7">
    <location>
        <begin position="544"/>
        <end position="558"/>
    </location>
</feature>
<feature type="region of interest" description="Disordered" evidence="7">
    <location>
        <begin position="1565"/>
        <end position="1652"/>
    </location>
</feature>
<feature type="compositionally biased region" description="Basic and acidic residues" evidence="7">
    <location>
        <begin position="1"/>
        <end position="18"/>
    </location>
</feature>
<feature type="coiled-coil region" evidence="6">
    <location>
        <begin position="990"/>
        <end position="1094"/>
    </location>
</feature>
<evidence type="ECO:0000256" key="7">
    <source>
        <dbReference type="SAM" id="MobiDB-lite"/>
    </source>
</evidence>
<feature type="region of interest" description="Disordered" evidence="7">
    <location>
        <begin position="460"/>
        <end position="774"/>
    </location>
</feature>
<evidence type="ECO:0000313" key="8">
    <source>
        <dbReference type="EMBL" id="CAF9939717.1"/>
    </source>
</evidence>
<evidence type="ECO:0000256" key="5">
    <source>
        <dbReference type="ARBA" id="ARBA00023054"/>
    </source>
</evidence>
<keyword evidence="3" id="KW-0963">Cytoplasm</keyword>
<keyword evidence="5 6" id="KW-0175">Coiled coil</keyword>
<sequence>MSFLFGKKDKDKHKDQSHGRAVPPSRDGHPAPSPGSLAANGVKPKPGSTAQTTPVQTPGGSVNHSIANSINGVSGKTPSPDQGREKDVQAGEGGGELQQYGPPRNALNGPQTQTPTPPNPAHLYPWSQRRLTFTTSQPNPFPRYGAAVNAVASKEGDVYLMGGLVNGTTVKGDLWMIEAGGGNLACYPVGTTFEGPGPRVGHASLLVGNAFIVFGGDTKMDDRDKLDDTLYLLNTSTRHWSRSMPPGRRPAGRYGHTLNILGSKIYVFGGQVEGYFFNDLVAFDLNALQAANSRWELLVENSHDGGPPEGQVPPARTNHTIVSWNDKLYLFGGTNGTQWFNDVWSYDPRTVVWTQLDCIGYIPAPREGHSAALVGDVMYIFGGRTEEGSDLGDLAAFRITSRRWYTFQNMGPSPSPRSGHSMTAFGKQIIVLAGEPSSAPRDATELSLVYMLDTAKIRYPNDQQIQQTPSGERVPGNRRPSAERTAPPLRAPVPRDGAREVPVGNNDGLRRKFSGSRESMANREAVQGMGPRGPDLSMMNGPPHGMPQGPPPQGPPPGSGSRLPRSAATQSPGPPPLQQAPQPRSNGVAPVTGPGSTGSRSRTPTRDTRSPYGQPIDTSRSESYEKERSSPVVSPISGESSKGALSNRPVSPIMNGRRTPTAQQQPPRVMSPMVDAEEAQIMDAGGTRSRSRQAAPEDSYEDLQNFPAPSQQPPREPSPFDDSPDEIPPSRNYIRQESRNQESRNQESRNIVRPDIPDPEETRQRQQLDDLANQQEALISELEAMRTRNAWFESELALAREAGYQPTPSQSSFLEHEKAAQSFDDDDRPLVEALIAMRSQLAEVQGSLDARVDAAAQEVAAIEQQRDVAIREAAYAKAKLAAHGGGGSVANTPQSEGTSKDLDSEDRSSDIARKLATALATQNELRATIQAMTMEIQTEKQARELAEGTAEVAQRRAADFDQSYNPGELESLRRELHESSMTARAHATQKAEVHSRAEQLEVDKNELSRRLDEALENANQHSVTFGSLHEAVTASNDKASLLESKLEEERGQRELLDQKLLQLRAEHEERTAELDVTSRKLKDAEELVETHANEARTHRTAVLSGLETLKMRSTDARSDPMAEERVTLLRQQVENAHDLMRQNQTYADAAAEKLRGAEERIAGLEAYQEQTSRENLNARKQLHETIREHQALQSKHNEVLQQFDSHQHDASVLTVQHTALKELLDERGASRGSRLNTPDQNRMRELEQQLDDSLRAHDETRSASDTRMQEADQVYREKLEQLEADYQSAVHYVKGTEKMLKRMKDELTKYKGENRELRKEVETAQRSRSERSLDPEAAAEWEQERQLLRREIGEMQESVKDTVSQLERQMEEVQSELYDARQQRDFYRHNNDQAQQQMSQLQQQARSELEQLKNENSMLESRAMDAEQKVTLLLDQVDTRVTNYRRQSQQMANGHHSRNQSSISNIGGPRGGGGPPNTSHATSDSNSTDAAFTLGSSPTDNRNSVALDSLASELESLRTHWEGTHRNYRMSSQYDYERTPTSAGLSNDGMLSDSLANWRKRLDAEEREKDAPHEHSSDDSASERGSSPVVRNAATGGAGMRPMLKSNESEVTGLTKGMPGALRAESSDEDEDDRVMQQQQQQPQRVGARDVI</sequence>
<feature type="region of interest" description="Disordered" evidence="7">
    <location>
        <begin position="881"/>
        <end position="908"/>
    </location>
</feature>
<feature type="compositionally biased region" description="Basic and acidic residues" evidence="7">
    <location>
        <begin position="898"/>
        <end position="908"/>
    </location>
</feature>
<dbReference type="SUPFAM" id="SSF117281">
    <property type="entry name" value="Kelch motif"/>
    <property type="match status" value="1"/>
</dbReference>
<keyword evidence="2" id="KW-0880">Kelch repeat</keyword>
<feature type="compositionally biased region" description="Basic and acidic residues" evidence="7">
    <location>
        <begin position="1565"/>
        <end position="1582"/>
    </location>
</feature>
<feature type="region of interest" description="Disordered" evidence="7">
    <location>
        <begin position="1"/>
        <end position="119"/>
    </location>
</feature>
<feature type="coiled-coil region" evidence="6">
    <location>
        <begin position="1147"/>
        <end position="1195"/>
    </location>
</feature>
<evidence type="ECO:0000256" key="3">
    <source>
        <dbReference type="ARBA" id="ARBA00022490"/>
    </source>
</evidence>
<comment type="caution">
    <text evidence="8">The sequence shown here is derived from an EMBL/GenBank/DDBJ whole genome shotgun (WGS) entry which is preliminary data.</text>
</comment>
<dbReference type="FunFam" id="2.120.10.80:FF:000049">
    <property type="entry name" value="Cell polarity protein (Tea1)"/>
    <property type="match status" value="1"/>
</dbReference>
<dbReference type="OrthoDB" id="45365at2759"/>